<name>A0A7M4DBU9_9BACT</name>
<comment type="caution">
    <text evidence="2">The sequence shown here is derived from an EMBL/GenBank/DDBJ whole genome shotgun (WGS) entry which is preliminary data.</text>
</comment>
<evidence type="ECO:0000313" key="5">
    <source>
        <dbReference type="Proteomes" id="UP000462449"/>
    </source>
</evidence>
<evidence type="ECO:0000256" key="1">
    <source>
        <dbReference type="SAM" id="MobiDB-lite"/>
    </source>
</evidence>
<dbReference type="AlphaFoldDB" id="A0A7M4DBU9"/>
<dbReference type="EMBL" id="WOTW01000096">
    <property type="protein sequence ID" value="MUP40128.1"/>
    <property type="molecule type" value="Genomic_DNA"/>
</dbReference>
<dbReference type="RefSeq" id="WP_156197447.1">
    <property type="nucleotide sequence ID" value="NZ_QTZN02000096.1"/>
</dbReference>
<reference evidence="2 5" key="2">
    <citation type="submission" date="2019-12" db="EMBL/GenBank/DDBJ databases">
        <title>Draft genome sequence of Labilibaculum sp. strain 44 isolated from deep waters of Black Sea.</title>
        <authorList>
            <person name="Yadav S."/>
            <person name="Villanueva L."/>
        </authorList>
    </citation>
    <scope>NUCLEOTIDE SEQUENCE [LARGE SCALE GENOMIC DNA]</scope>
    <source>
        <strain evidence="2 5">44</strain>
    </source>
</reference>
<feature type="region of interest" description="Disordered" evidence="1">
    <location>
        <begin position="19"/>
        <end position="51"/>
    </location>
</feature>
<reference evidence="3 4" key="1">
    <citation type="submission" date="2019-11" db="EMBL/GenBank/DDBJ databases">
        <title>Draft genome sequence of Labilibaculum sp. strain SYP isolated from Black Sea.</title>
        <authorList>
            <person name="Yadav S."/>
            <person name="Villanueva L."/>
        </authorList>
    </citation>
    <scope>NUCLEOTIDE SEQUENCE [LARGE SCALE GENOMIC DNA]</scope>
    <source>
        <strain evidence="3 4">44</strain>
    </source>
</reference>
<accession>A0A7M4DBU9</accession>
<dbReference type="PROSITE" id="PS51257">
    <property type="entry name" value="PROKAR_LIPOPROTEIN"/>
    <property type="match status" value="1"/>
</dbReference>
<dbReference type="EMBL" id="QTZN02000096">
    <property type="protein sequence ID" value="MVB09333.1"/>
    <property type="molecule type" value="Genomic_DNA"/>
</dbReference>
<dbReference type="Proteomes" id="UP000462449">
    <property type="component" value="Unassembled WGS sequence"/>
</dbReference>
<keyword evidence="4" id="KW-1185">Reference proteome</keyword>
<gene>
    <name evidence="3" type="ORF">DWB62_020210</name>
    <name evidence="2" type="ORF">GNY23_20210</name>
</gene>
<proteinExistence type="predicted"/>
<evidence type="ECO:0000313" key="4">
    <source>
        <dbReference type="Proteomes" id="UP000285951"/>
    </source>
</evidence>
<evidence type="ECO:0000313" key="3">
    <source>
        <dbReference type="EMBL" id="MVB09333.1"/>
    </source>
</evidence>
<organism evidence="2 5">
    <name type="scientific">Labilibaculum euxinus</name>
    <dbReference type="NCBI Taxonomy" id="2686357"/>
    <lineage>
        <taxon>Bacteria</taxon>
        <taxon>Pseudomonadati</taxon>
        <taxon>Bacteroidota</taxon>
        <taxon>Bacteroidia</taxon>
        <taxon>Marinilabiliales</taxon>
        <taxon>Marinifilaceae</taxon>
        <taxon>Labilibaculum</taxon>
    </lineage>
</organism>
<sequence length="51" mass="6035">MKCILVAFLIVTIVSCSPTNRKKESVKRQKGRNNPKEYDRKEGSRKYSYQR</sequence>
<evidence type="ECO:0000313" key="2">
    <source>
        <dbReference type="EMBL" id="MUP40128.1"/>
    </source>
</evidence>
<protein>
    <submittedName>
        <fullName evidence="2">Uncharacterized protein</fullName>
    </submittedName>
</protein>
<feature type="compositionally biased region" description="Basic and acidic residues" evidence="1">
    <location>
        <begin position="34"/>
        <end position="45"/>
    </location>
</feature>
<dbReference type="Proteomes" id="UP000285951">
    <property type="component" value="Unassembled WGS sequence"/>
</dbReference>